<organism evidence="1 2">
    <name type="scientific">Cannabis sativa</name>
    <name type="common">Hemp</name>
    <name type="synonym">Marijuana</name>
    <dbReference type="NCBI Taxonomy" id="3483"/>
    <lineage>
        <taxon>Eukaryota</taxon>
        <taxon>Viridiplantae</taxon>
        <taxon>Streptophyta</taxon>
        <taxon>Embryophyta</taxon>
        <taxon>Tracheophyta</taxon>
        <taxon>Spermatophyta</taxon>
        <taxon>Magnoliopsida</taxon>
        <taxon>eudicotyledons</taxon>
        <taxon>Gunneridae</taxon>
        <taxon>Pentapetalae</taxon>
        <taxon>rosids</taxon>
        <taxon>fabids</taxon>
        <taxon>Rosales</taxon>
        <taxon>Cannabaceae</taxon>
        <taxon>Cannabis</taxon>
    </lineage>
</organism>
<dbReference type="Proteomes" id="UP000596661">
    <property type="component" value="Chromosome 2"/>
</dbReference>
<name>A0A803NUK2_CANSA</name>
<accession>A0A803NUK2</accession>
<dbReference type="EnsemblPlants" id="evm.model.02.1673">
    <property type="protein sequence ID" value="cds.evm.model.02.1673"/>
    <property type="gene ID" value="evm.TU.02.1673"/>
</dbReference>
<dbReference type="InterPro" id="IPR027417">
    <property type="entry name" value="P-loop_NTPase"/>
</dbReference>
<dbReference type="PANTHER" id="PTHR23070">
    <property type="entry name" value="BCS1 AAA-TYPE ATPASE"/>
    <property type="match status" value="1"/>
</dbReference>
<keyword evidence="2" id="KW-1185">Reference proteome</keyword>
<evidence type="ECO:0000313" key="1">
    <source>
        <dbReference type="EnsemblPlants" id="cds.evm.model.02.1673"/>
    </source>
</evidence>
<dbReference type="InterPro" id="IPR050747">
    <property type="entry name" value="Mitochondrial_chaperone_BCS1"/>
</dbReference>
<reference evidence="1" key="2">
    <citation type="submission" date="2021-03" db="UniProtKB">
        <authorList>
            <consortium name="EnsemblPlants"/>
        </authorList>
    </citation>
    <scope>IDENTIFICATION</scope>
</reference>
<dbReference type="Gramene" id="evm.model.02.1673">
    <property type="protein sequence ID" value="cds.evm.model.02.1673"/>
    <property type="gene ID" value="evm.TU.02.1673"/>
</dbReference>
<dbReference type="AlphaFoldDB" id="A0A803NUK2"/>
<sequence length="114" mass="13357">MGRKSKPETNIDALKAEVRVGYPITGYGQESRNRAAFMRIPNRGMDQMKRGSWDSIDFWHPSTFETLAMDEKLKKELVDDLHRFVKRKEFYKRVGSAWKRGYLLFGPLMWGNLA</sequence>
<protein>
    <submittedName>
        <fullName evidence="1">Uncharacterized protein</fullName>
    </submittedName>
</protein>
<proteinExistence type="predicted"/>
<evidence type="ECO:0000313" key="2">
    <source>
        <dbReference type="Proteomes" id="UP000596661"/>
    </source>
</evidence>
<dbReference type="EMBL" id="UZAU01000213">
    <property type="status" value="NOT_ANNOTATED_CDS"/>
    <property type="molecule type" value="Genomic_DNA"/>
</dbReference>
<dbReference type="Gene3D" id="3.40.50.300">
    <property type="entry name" value="P-loop containing nucleotide triphosphate hydrolases"/>
    <property type="match status" value="1"/>
</dbReference>
<reference evidence="1" key="1">
    <citation type="submission" date="2018-11" db="EMBL/GenBank/DDBJ databases">
        <authorList>
            <person name="Grassa J C."/>
        </authorList>
    </citation>
    <scope>NUCLEOTIDE SEQUENCE [LARGE SCALE GENOMIC DNA]</scope>
</reference>
<dbReference type="SUPFAM" id="SSF52540">
    <property type="entry name" value="P-loop containing nucleoside triphosphate hydrolases"/>
    <property type="match status" value="1"/>
</dbReference>